<dbReference type="PANTHER" id="PTHR24171:SF9">
    <property type="entry name" value="ANKYRIN REPEAT DOMAIN-CONTAINING PROTEIN 39"/>
    <property type="match status" value="1"/>
</dbReference>
<feature type="compositionally biased region" description="Basic and acidic residues" evidence="4">
    <location>
        <begin position="138"/>
        <end position="149"/>
    </location>
</feature>
<dbReference type="AlphaFoldDB" id="A0A8H7R8F3"/>
<accession>A0A8H7R8F3</accession>
<evidence type="ECO:0000256" key="1">
    <source>
        <dbReference type="ARBA" id="ARBA00022737"/>
    </source>
</evidence>
<evidence type="ECO:0000256" key="2">
    <source>
        <dbReference type="ARBA" id="ARBA00023043"/>
    </source>
</evidence>
<evidence type="ECO:0000313" key="6">
    <source>
        <dbReference type="Proteomes" id="UP000650833"/>
    </source>
</evidence>
<name>A0A8H7R8F3_9FUNG</name>
<proteinExistence type="predicted"/>
<gene>
    <name evidence="5" type="ORF">INT46_002834</name>
</gene>
<sequence length="214" mass="23743">MKAPTSQDNLWVAAGDGQIDRVRELLESGIAVDGHDQFGYTAMHAAVSYNQIEMVKLLIEKGANVNIEDFEKDTPLYVAENVEMAQLLLDNGADPKHTNEEGITPALTALEEGWEDVAQLLANITKEVLPTEEEEVDPLAHIDQEDRRAASAISASSEAEHNANDEGELSEELSNKMQDIMKRIEEQGGVENEEELRELVTKMVLDGMQRELNE</sequence>
<dbReference type="PROSITE" id="PS50297">
    <property type="entry name" value="ANK_REP_REGION"/>
    <property type="match status" value="1"/>
</dbReference>
<reference evidence="5" key="1">
    <citation type="submission" date="2020-12" db="EMBL/GenBank/DDBJ databases">
        <title>Metabolic potential, ecology and presence of endohyphal bacteria is reflected in genomic diversity of Mucoromycotina.</title>
        <authorList>
            <person name="Muszewska A."/>
            <person name="Okrasinska A."/>
            <person name="Steczkiewicz K."/>
            <person name="Drgas O."/>
            <person name="Orlowska M."/>
            <person name="Perlinska-Lenart U."/>
            <person name="Aleksandrzak-Piekarczyk T."/>
            <person name="Szatraj K."/>
            <person name="Zielenkiewicz U."/>
            <person name="Pilsyk S."/>
            <person name="Malc E."/>
            <person name="Mieczkowski P."/>
            <person name="Kruszewska J.S."/>
            <person name="Biernat P."/>
            <person name="Pawlowska J."/>
        </authorList>
    </citation>
    <scope>NUCLEOTIDE SEQUENCE</scope>
    <source>
        <strain evidence="5">CBS 226.32</strain>
    </source>
</reference>
<evidence type="ECO:0008006" key="7">
    <source>
        <dbReference type="Google" id="ProtNLM"/>
    </source>
</evidence>
<dbReference type="Gene3D" id="1.25.40.20">
    <property type="entry name" value="Ankyrin repeat-containing domain"/>
    <property type="match status" value="1"/>
</dbReference>
<evidence type="ECO:0000256" key="4">
    <source>
        <dbReference type="SAM" id="MobiDB-lite"/>
    </source>
</evidence>
<feature type="repeat" description="ANK" evidence="3">
    <location>
        <begin position="38"/>
        <end position="70"/>
    </location>
</feature>
<evidence type="ECO:0000256" key="3">
    <source>
        <dbReference type="PROSITE-ProRule" id="PRU00023"/>
    </source>
</evidence>
<keyword evidence="6" id="KW-1185">Reference proteome</keyword>
<dbReference type="PROSITE" id="PS50088">
    <property type="entry name" value="ANK_REPEAT"/>
    <property type="match status" value="1"/>
</dbReference>
<dbReference type="SMART" id="SM00248">
    <property type="entry name" value="ANK"/>
    <property type="match status" value="3"/>
</dbReference>
<organism evidence="5 6">
    <name type="scientific">Mucor plumbeus</name>
    <dbReference type="NCBI Taxonomy" id="97098"/>
    <lineage>
        <taxon>Eukaryota</taxon>
        <taxon>Fungi</taxon>
        <taxon>Fungi incertae sedis</taxon>
        <taxon>Mucoromycota</taxon>
        <taxon>Mucoromycotina</taxon>
        <taxon>Mucoromycetes</taxon>
        <taxon>Mucorales</taxon>
        <taxon>Mucorineae</taxon>
        <taxon>Mucoraceae</taxon>
        <taxon>Mucor</taxon>
    </lineage>
</organism>
<dbReference type="EMBL" id="JAEPRC010000147">
    <property type="protein sequence ID" value="KAG2206579.1"/>
    <property type="molecule type" value="Genomic_DNA"/>
</dbReference>
<keyword evidence="1" id="KW-0677">Repeat</keyword>
<comment type="caution">
    <text evidence="5">The sequence shown here is derived from an EMBL/GenBank/DDBJ whole genome shotgun (WGS) entry which is preliminary data.</text>
</comment>
<keyword evidence="2 3" id="KW-0040">ANK repeat</keyword>
<dbReference type="Pfam" id="PF12796">
    <property type="entry name" value="Ank_2"/>
    <property type="match status" value="1"/>
</dbReference>
<dbReference type="InterPro" id="IPR036770">
    <property type="entry name" value="Ankyrin_rpt-contain_sf"/>
</dbReference>
<protein>
    <recommendedName>
        <fullName evidence="7">Ankyrin</fullName>
    </recommendedName>
</protein>
<dbReference type="InterPro" id="IPR002110">
    <property type="entry name" value="Ankyrin_rpt"/>
</dbReference>
<dbReference type="SUPFAM" id="SSF48403">
    <property type="entry name" value="Ankyrin repeat"/>
    <property type="match status" value="1"/>
</dbReference>
<feature type="region of interest" description="Disordered" evidence="4">
    <location>
        <begin position="132"/>
        <end position="179"/>
    </location>
</feature>
<dbReference type="Proteomes" id="UP000650833">
    <property type="component" value="Unassembled WGS sequence"/>
</dbReference>
<evidence type="ECO:0000313" key="5">
    <source>
        <dbReference type="EMBL" id="KAG2206579.1"/>
    </source>
</evidence>
<dbReference type="PANTHER" id="PTHR24171">
    <property type="entry name" value="ANKYRIN REPEAT DOMAIN-CONTAINING PROTEIN 39-RELATED"/>
    <property type="match status" value="1"/>
</dbReference>
<dbReference type="OrthoDB" id="19174at2759"/>